<feature type="domain" description="Pleckstrin-like plant" evidence="2">
    <location>
        <begin position="149"/>
        <end position="254"/>
    </location>
</feature>
<protein>
    <recommendedName>
        <fullName evidence="5">PH domain-containing protein</fullName>
    </recommendedName>
</protein>
<dbReference type="Gramene" id="ERN11393">
    <property type="protein sequence ID" value="ERN11393"/>
    <property type="gene ID" value="AMTR_s00176p00065670"/>
</dbReference>
<dbReference type="PANTHER" id="PTHR31351">
    <property type="entry name" value="EXPRESSED PROTEIN"/>
    <property type="match status" value="1"/>
</dbReference>
<feature type="domain" description="VAN3-binding protein-like auxin canalisation" evidence="1">
    <location>
        <begin position="5"/>
        <end position="120"/>
    </location>
</feature>
<keyword evidence="4" id="KW-1185">Reference proteome</keyword>
<evidence type="ECO:0000313" key="4">
    <source>
        <dbReference type="Proteomes" id="UP000017836"/>
    </source>
</evidence>
<organism evidence="3 4">
    <name type="scientific">Amborella trichopoda</name>
    <dbReference type="NCBI Taxonomy" id="13333"/>
    <lineage>
        <taxon>Eukaryota</taxon>
        <taxon>Viridiplantae</taxon>
        <taxon>Streptophyta</taxon>
        <taxon>Embryophyta</taxon>
        <taxon>Tracheophyta</taxon>
        <taxon>Spermatophyta</taxon>
        <taxon>Magnoliopsida</taxon>
        <taxon>Amborellales</taxon>
        <taxon>Amborellaceae</taxon>
        <taxon>Amborella</taxon>
    </lineage>
</organism>
<dbReference type="EMBL" id="KI392708">
    <property type="protein sequence ID" value="ERN11393.1"/>
    <property type="molecule type" value="Genomic_DNA"/>
</dbReference>
<dbReference type="GO" id="GO:0009734">
    <property type="term" value="P:auxin-activated signaling pathway"/>
    <property type="evidence" value="ECO:0000318"/>
    <property type="project" value="GO_Central"/>
</dbReference>
<dbReference type="Proteomes" id="UP000017836">
    <property type="component" value="Unassembled WGS sequence"/>
</dbReference>
<name>W1PTL4_AMBTC</name>
<dbReference type="InterPro" id="IPR040269">
    <property type="entry name" value="VAB"/>
</dbReference>
<evidence type="ECO:0008006" key="5">
    <source>
        <dbReference type="Google" id="ProtNLM"/>
    </source>
</evidence>
<dbReference type="HOGENOM" id="CLU_1074942_0_0_1"/>
<evidence type="ECO:0000313" key="3">
    <source>
        <dbReference type="EMBL" id="ERN11393.1"/>
    </source>
</evidence>
<dbReference type="Pfam" id="PF05703">
    <property type="entry name" value="Auxin_canalis"/>
    <property type="match status" value="1"/>
</dbReference>
<evidence type="ECO:0000259" key="2">
    <source>
        <dbReference type="Pfam" id="PF08458"/>
    </source>
</evidence>
<dbReference type="GO" id="GO:0010305">
    <property type="term" value="P:leaf vascular tissue pattern formation"/>
    <property type="evidence" value="ECO:0000318"/>
    <property type="project" value="GO_Central"/>
</dbReference>
<dbReference type="Pfam" id="PF08458">
    <property type="entry name" value="PH_2"/>
    <property type="match status" value="1"/>
</dbReference>
<sequence length="259" mass="28813">MSSSMQWLKEGSLWRTKEARLHCRIQKAQVHVAVSAAIVAAAIASFTVKQAMERANGRKNMALASASALVAARCVEIAEFLGARHEQLCSLVSSAVAASSPVDILHMATKLQTWTALKGMRAACPPNPKKIDGSDLTLNCQALAMGRDLPTCTENGKTKLKRVYIYMKQSHVFLRLRNKHWGGIFTTSTYHTIVEMMENHGEGWEGRCCFTNEVNGFSFIGIRTSHDHKYFFTFKEEKECNVWASTISNLLQLSTTKPN</sequence>
<dbReference type="GO" id="GO:0010087">
    <property type="term" value="P:phloem or xylem histogenesis"/>
    <property type="evidence" value="ECO:0000318"/>
    <property type="project" value="GO_Central"/>
</dbReference>
<gene>
    <name evidence="3" type="ORF">AMTR_s00176p00065670</name>
</gene>
<accession>W1PTL4</accession>
<reference evidence="4" key="1">
    <citation type="journal article" date="2013" name="Science">
        <title>The Amborella genome and the evolution of flowering plants.</title>
        <authorList>
            <consortium name="Amborella Genome Project"/>
        </authorList>
    </citation>
    <scope>NUCLEOTIDE SEQUENCE [LARGE SCALE GENOMIC DNA]</scope>
</reference>
<dbReference type="InterPro" id="IPR013666">
    <property type="entry name" value="PH_pln"/>
</dbReference>
<evidence type="ECO:0000259" key="1">
    <source>
        <dbReference type="Pfam" id="PF05703"/>
    </source>
</evidence>
<dbReference type="PANTHER" id="PTHR31351:SF4">
    <property type="entry name" value="AUXIN CANALIZATION PROTEIN (DUF828)"/>
    <property type="match status" value="1"/>
</dbReference>
<dbReference type="AlphaFoldDB" id="W1PTL4"/>
<dbReference type="InterPro" id="IPR008546">
    <property type="entry name" value="VAN3-bd-like_auxin_canal"/>
</dbReference>
<proteinExistence type="predicted"/>